<dbReference type="CDD" id="cd00371">
    <property type="entry name" value="HMA"/>
    <property type="match status" value="1"/>
</dbReference>
<dbReference type="PROSITE" id="PS50846">
    <property type="entry name" value="HMA_2"/>
    <property type="match status" value="1"/>
</dbReference>
<reference evidence="3 4" key="1">
    <citation type="submission" date="2019-05" db="EMBL/GenBank/DDBJ databases">
        <authorList>
            <person name="Narsing Rao M.P."/>
            <person name="Li W.J."/>
        </authorList>
    </citation>
    <scope>NUCLEOTIDE SEQUENCE [LARGE SCALE GENOMIC DNA]</scope>
    <source>
        <strain evidence="3 4">SYSU_K30003</strain>
    </source>
</reference>
<dbReference type="InterPro" id="IPR036163">
    <property type="entry name" value="HMA_dom_sf"/>
</dbReference>
<keyword evidence="4" id="KW-1185">Reference proteome</keyword>
<dbReference type="InterPro" id="IPR000428">
    <property type="entry name" value="Cu-bd"/>
</dbReference>
<dbReference type="OrthoDB" id="9813965at2"/>
<dbReference type="SUPFAM" id="SSF55008">
    <property type="entry name" value="HMA, heavy metal-associated domain"/>
    <property type="match status" value="1"/>
</dbReference>
<evidence type="ECO:0000313" key="4">
    <source>
        <dbReference type="Proteomes" id="UP000309676"/>
    </source>
</evidence>
<dbReference type="GO" id="GO:0005507">
    <property type="term" value="F:copper ion binding"/>
    <property type="evidence" value="ECO:0007669"/>
    <property type="project" value="InterPro"/>
</dbReference>
<dbReference type="FunFam" id="3.30.70.100:FF:000001">
    <property type="entry name" value="ATPase copper transporting beta"/>
    <property type="match status" value="1"/>
</dbReference>
<sequence length="66" mass="7180">MKQATLQVQGMSCQHCVHSIEGALEEIGAKGRVDLEGNSVAVEYDETIVTLEAVKEAIEEQGYDVE</sequence>
<dbReference type="PRINTS" id="PR00944">
    <property type="entry name" value="CUEXPORT"/>
</dbReference>
<dbReference type="Pfam" id="PF00403">
    <property type="entry name" value="HMA"/>
    <property type="match status" value="1"/>
</dbReference>
<dbReference type="NCBIfam" id="TIGR00003">
    <property type="entry name" value="copper ion binding protein"/>
    <property type="match status" value="1"/>
</dbReference>
<dbReference type="EMBL" id="VCIW01000010">
    <property type="protein sequence ID" value="TLS51252.1"/>
    <property type="molecule type" value="Genomic_DNA"/>
</dbReference>
<dbReference type="InterPro" id="IPR006122">
    <property type="entry name" value="HMA_Cu_ion-bd"/>
</dbReference>
<gene>
    <name evidence="3" type="ORF">FE782_16100</name>
</gene>
<evidence type="ECO:0000313" key="3">
    <source>
        <dbReference type="EMBL" id="TLS51252.1"/>
    </source>
</evidence>
<comment type="caution">
    <text evidence="3">The sequence shown here is derived from an EMBL/GenBank/DDBJ whole genome shotgun (WGS) entry which is preliminary data.</text>
</comment>
<keyword evidence="1" id="KW-0479">Metal-binding</keyword>
<dbReference type="AlphaFoldDB" id="A0A5R9G4F3"/>
<dbReference type="InterPro" id="IPR006121">
    <property type="entry name" value="HMA_dom"/>
</dbReference>
<organism evidence="3 4">
    <name type="scientific">Paenibacillus antri</name>
    <dbReference type="NCBI Taxonomy" id="2582848"/>
    <lineage>
        <taxon>Bacteria</taxon>
        <taxon>Bacillati</taxon>
        <taxon>Bacillota</taxon>
        <taxon>Bacilli</taxon>
        <taxon>Bacillales</taxon>
        <taxon>Paenibacillaceae</taxon>
        <taxon>Paenibacillus</taxon>
    </lineage>
</organism>
<name>A0A5R9G4F3_9BACL</name>
<dbReference type="GO" id="GO:0006825">
    <property type="term" value="P:copper ion transport"/>
    <property type="evidence" value="ECO:0007669"/>
    <property type="project" value="InterPro"/>
</dbReference>
<dbReference type="Gene3D" id="3.30.70.100">
    <property type="match status" value="1"/>
</dbReference>
<evidence type="ECO:0000259" key="2">
    <source>
        <dbReference type="PROSITE" id="PS50846"/>
    </source>
</evidence>
<proteinExistence type="predicted"/>
<accession>A0A5R9G4F3</accession>
<evidence type="ECO:0000256" key="1">
    <source>
        <dbReference type="ARBA" id="ARBA00022723"/>
    </source>
</evidence>
<protein>
    <submittedName>
        <fullName evidence="3">Heavy-metal-associated domain-containing protein</fullName>
    </submittedName>
</protein>
<feature type="domain" description="HMA" evidence="2">
    <location>
        <begin position="2"/>
        <end position="66"/>
    </location>
</feature>
<dbReference type="Proteomes" id="UP000309676">
    <property type="component" value="Unassembled WGS sequence"/>
</dbReference>
<dbReference type="RefSeq" id="WP_138195246.1">
    <property type="nucleotide sequence ID" value="NZ_VCIW01000010.1"/>
</dbReference>